<dbReference type="RefSeq" id="WP_078685594.1">
    <property type="nucleotide sequence ID" value="NZ_FUYA01000008.1"/>
</dbReference>
<accession>A0A1T4WIR9</accession>
<evidence type="ECO:0000259" key="4">
    <source>
        <dbReference type="PROSITE" id="PS50106"/>
    </source>
</evidence>
<evidence type="ECO:0000256" key="1">
    <source>
        <dbReference type="ARBA" id="ARBA00022670"/>
    </source>
</evidence>
<dbReference type="PANTHER" id="PTHR43343">
    <property type="entry name" value="PEPTIDASE S12"/>
    <property type="match status" value="1"/>
</dbReference>
<evidence type="ECO:0000313" key="6">
    <source>
        <dbReference type="Proteomes" id="UP000189733"/>
    </source>
</evidence>
<dbReference type="SUPFAM" id="SSF50494">
    <property type="entry name" value="Trypsin-like serine proteases"/>
    <property type="match status" value="1"/>
</dbReference>
<feature type="domain" description="PDZ" evidence="4">
    <location>
        <begin position="356"/>
        <end position="418"/>
    </location>
</feature>
<dbReference type="PANTHER" id="PTHR43343:SF3">
    <property type="entry name" value="PROTEASE DO-LIKE 8, CHLOROPLASTIC"/>
    <property type="match status" value="1"/>
</dbReference>
<organism evidence="5 6">
    <name type="scientific">Desulfobaculum bizertense DSM 18034</name>
    <dbReference type="NCBI Taxonomy" id="1121442"/>
    <lineage>
        <taxon>Bacteria</taxon>
        <taxon>Pseudomonadati</taxon>
        <taxon>Thermodesulfobacteriota</taxon>
        <taxon>Desulfovibrionia</taxon>
        <taxon>Desulfovibrionales</taxon>
        <taxon>Desulfovibrionaceae</taxon>
        <taxon>Desulfobaculum</taxon>
    </lineage>
</organism>
<feature type="chain" id="PRO_5013318546" evidence="3">
    <location>
        <begin position="30"/>
        <end position="453"/>
    </location>
</feature>
<dbReference type="InterPro" id="IPR036034">
    <property type="entry name" value="PDZ_sf"/>
</dbReference>
<gene>
    <name evidence="5" type="ORF">SAMN02745702_02309</name>
</gene>
<dbReference type="STRING" id="1121442.SAMN02745702_02309"/>
<dbReference type="PROSITE" id="PS50106">
    <property type="entry name" value="PDZ"/>
    <property type="match status" value="2"/>
</dbReference>
<dbReference type="AlphaFoldDB" id="A0A1T4WIR9"/>
<dbReference type="Proteomes" id="UP000189733">
    <property type="component" value="Unassembled WGS sequence"/>
</dbReference>
<keyword evidence="3" id="KW-0732">Signal</keyword>
<keyword evidence="6" id="KW-1185">Reference proteome</keyword>
<feature type="domain" description="PDZ" evidence="4">
    <location>
        <begin position="254"/>
        <end position="328"/>
    </location>
</feature>
<dbReference type="EMBL" id="FUYA01000008">
    <property type="protein sequence ID" value="SKA77220.1"/>
    <property type="molecule type" value="Genomic_DNA"/>
</dbReference>
<dbReference type="PRINTS" id="PR00834">
    <property type="entry name" value="PROTEASES2C"/>
</dbReference>
<dbReference type="Pfam" id="PF13365">
    <property type="entry name" value="Trypsin_2"/>
    <property type="match status" value="1"/>
</dbReference>
<dbReference type="Gene3D" id="2.30.42.10">
    <property type="match status" value="2"/>
</dbReference>
<feature type="signal peptide" evidence="3">
    <location>
        <begin position="1"/>
        <end position="29"/>
    </location>
</feature>
<dbReference type="GO" id="GO:0004252">
    <property type="term" value="F:serine-type endopeptidase activity"/>
    <property type="evidence" value="ECO:0007669"/>
    <property type="project" value="InterPro"/>
</dbReference>
<keyword evidence="1 5" id="KW-0645">Protease</keyword>
<protein>
    <submittedName>
        <fullName evidence="5">Do/DeqQ family serine protease</fullName>
    </submittedName>
</protein>
<dbReference type="Gene3D" id="2.40.10.120">
    <property type="match status" value="1"/>
</dbReference>
<sequence>MRKPGCSVFWGTVCAVTLLCLMQAGYAEARDQRETPVVRAVQRTAPAVVNITSARVVERQVNPFAGFFPGQRMDPFFKEFFGPQGTQKFRQQSLGSGVIIDGKKGLVLTNAHVISGATEISARLLDGRTFTADLVGADPDFDLAVLHLKTSEELPEASIGSSDDIMMGETVIAIGNPFGFSHTVTTGVVSALGRSVRTKQGTYTNFIQTDAAINPGNSGGPLLNILGELIGINTAIRADAQGIGFAIPIDKAQRVIQELLSAGEVRPVWIGLSGQSLDQAAASYFALDSVAGMLITTVKPGSSADRAGVRAGDLLWAVDGVKVQDKDHYLQLLRNYVRKQRVVVELIRNDKQLRLPVEVEPFEESDADRIAWERWGLRLGPVEGGMQVKKLRSGSPAERLGLQPGDGLLRIGGMRLRSDKDFVRSVLRFRLQNALMLFVERGGRGYHVRMRMQ</sequence>
<dbReference type="InterPro" id="IPR001940">
    <property type="entry name" value="Peptidase_S1C"/>
</dbReference>
<name>A0A1T4WIR9_9BACT</name>
<dbReference type="InterPro" id="IPR041489">
    <property type="entry name" value="PDZ_6"/>
</dbReference>
<evidence type="ECO:0000256" key="3">
    <source>
        <dbReference type="SAM" id="SignalP"/>
    </source>
</evidence>
<reference evidence="5 6" key="1">
    <citation type="submission" date="2017-02" db="EMBL/GenBank/DDBJ databases">
        <authorList>
            <person name="Peterson S.W."/>
        </authorList>
    </citation>
    <scope>NUCLEOTIDE SEQUENCE [LARGE SCALE GENOMIC DNA]</scope>
    <source>
        <strain evidence="5 6">DSM 18034</strain>
    </source>
</reference>
<evidence type="ECO:0000313" key="5">
    <source>
        <dbReference type="EMBL" id="SKA77220.1"/>
    </source>
</evidence>
<proteinExistence type="predicted"/>
<dbReference type="Pfam" id="PF17820">
    <property type="entry name" value="PDZ_6"/>
    <property type="match status" value="1"/>
</dbReference>
<dbReference type="InterPro" id="IPR009003">
    <property type="entry name" value="Peptidase_S1_PA"/>
</dbReference>
<dbReference type="SMART" id="SM00228">
    <property type="entry name" value="PDZ"/>
    <property type="match status" value="2"/>
</dbReference>
<dbReference type="OrthoDB" id="9758917at2"/>
<dbReference type="SUPFAM" id="SSF50156">
    <property type="entry name" value="PDZ domain-like"/>
    <property type="match status" value="2"/>
</dbReference>
<dbReference type="InterPro" id="IPR001478">
    <property type="entry name" value="PDZ"/>
</dbReference>
<evidence type="ECO:0000256" key="2">
    <source>
        <dbReference type="ARBA" id="ARBA00022801"/>
    </source>
</evidence>
<dbReference type="InterPro" id="IPR051201">
    <property type="entry name" value="Chloro_Bact_Ser_Proteases"/>
</dbReference>
<keyword evidence="2" id="KW-0378">Hydrolase</keyword>
<dbReference type="GO" id="GO:0006508">
    <property type="term" value="P:proteolysis"/>
    <property type="evidence" value="ECO:0007669"/>
    <property type="project" value="UniProtKB-KW"/>
</dbReference>